<dbReference type="PANTHER" id="PTHR47681:SF3">
    <property type="entry name" value="PHOSPHATIDYLINOSITOL N-ACETYLGLUCOSAMINYLTRANSFERASE SUBUNIT P-RELATED"/>
    <property type="match status" value="1"/>
</dbReference>
<feature type="domain" description="PIG-P" evidence="8">
    <location>
        <begin position="141"/>
        <end position="263"/>
    </location>
</feature>
<sequence>MSDPSSTSSSLCPCPPPPSPAPAPAIPIHPASEQGAVVLPAASAASILVSTSSATAACPDPHPSRARASEQGRRRSSCCFLRIEKERKGEMEEWSPPSSPSLVVRSPRQTVSLLRNRHPWRESRLPPTSTSTSLAGGPNPSEVYGFVGSITTVIATTVYLVWAYMPERCFRSLGITYYPSRYWALAVPSFVIVATALCMVVYVGFNFLATPPPTSFNTIFDEYSREWTMFDPANANATGEEEEVERPIEPISDISIDQINSLMRDSCGSREEEETMEKLPLARFRSLVNNEDVDAIKQMQHLILGRLQDSNAVLTHFNEYSEQCFAEVSNNFAGKTRLLKSMKADLDHIFLKSRGMKSRLVATYADAFPTGAMAETMGQRPDLESPLD</sequence>
<evidence type="ECO:0000256" key="7">
    <source>
        <dbReference type="SAM" id="Phobius"/>
    </source>
</evidence>
<evidence type="ECO:0000256" key="5">
    <source>
        <dbReference type="ARBA" id="ARBA00023136"/>
    </source>
</evidence>
<keyword evidence="4 7" id="KW-1133">Transmembrane helix</keyword>
<dbReference type="PANTHER" id="PTHR47681">
    <property type="entry name" value="PHOSPHATIDYLINOSITOL N-ACETYLGLUCOSAMINYLTRANSFERASE SUBUNIT P-RELATED"/>
    <property type="match status" value="1"/>
</dbReference>
<dbReference type="GO" id="GO:0016020">
    <property type="term" value="C:membrane"/>
    <property type="evidence" value="ECO:0007669"/>
    <property type="project" value="UniProtKB-SubCell"/>
</dbReference>
<accession>A0A0D9ZAX8</accession>
<dbReference type="AlphaFoldDB" id="A0A0D9ZAX8"/>
<evidence type="ECO:0000256" key="3">
    <source>
        <dbReference type="ARBA" id="ARBA00022692"/>
    </source>
</evidence>
<evidence type="ECO:0000313" key="10">
    <source>
        <dbReference type="EnsemblPlants" id="OGLUM03G27860.1"/>
    </source>
</evidence>
<feature type="region of interest" description="Disordered" evidence="6">
    <location>
        <begin position="1"/>
        <end position="28"/>
    </location>
</feature>
<evidence type="ECO:0000259" key="8">
    <source>
        <dbReference type="Pfam" id="PF08510"/>
    </source>
</evidence>
<evidence type="ECO:0000256" key="2">
    <source>
        <dbReference type="ARBA" id="ARBA00005913"/>
    </source>
</evidence>
<keyword evidence="5 7" id="KW-0472">Membrane</keyword>
<dbReference type="Pfam" id="PF10241">
    <property type="entry name" value="KxDL"/>
    <property type="match status" value="1"/>
</dbReference>
<proteinExistence type="inferred from homology"/>
<dbReference type="InterPro" id="IPR013717">
    <property type="entry name" value="PIG-P"/>
</dbReference>
<feature type="compositionally biased region" description="Pro residues" evidence="6">
    <location>
        <begin position="13"/>
        <end position="27"/>
    </location>
</feature>
<feature type="domain" description="KxDL" evidence="9">
    <location>
        <begin position="283"/>
        <end position="368"/>
    </location>
</feature>
<organism evidence="10">
    <name type="scientific">Oryza glumipatula</name>
    <dbReference type="NCBI Taxonomy" id="40148"/>
    <lineage>
        <taxon>Eukaryota</taxon>
        <taxon>Viridiplantae</taxon>
        <taxon>Streptophyta</taxon>
        <taxon>Embryophyta</taxon>
        <taxon>Tracheophyta</taxon>
        <taxon>Spermatophyta</taxon>
        <taxon>Magnoliopsida</taxon>
        <taxon>Liliopsida</taxon>
        <taxon>Poales</taxon>
        <taxon>Poaceae</taxon>
        <taxon>BOP clade</taxon>
        <taxon>Oryzoideae</taxon>
        <taxon>Oryzeae</taxon>
        <taxon>Oryzinae</taxon>
        <taxon>Oryza</taxon>
    </lineage>
</organism>
<evidence type="ECO:0000313" key="11">
    <source>
        <dbReference type="Proteomes" id="UP000026961"/>
    </source>
</evidence>
<evidence type="ECO:0008006" key="12">
    <source>
        <dbReference type="Google" id="ProtNLM"/>
    </source>
</evidence>
<evidence type="ECO:0000256" key="6">
    <source>
        <dbReference type="SAM" id="MobiDB-lite"/>
    </source>
</evidence>
<keyword evidence="11" id="KW-1185">Reference proteome</keyword>
<dbReference type="EnsemblPlants" id="OGLUM03G27860.1">
    <property type="protein sequence ID" value="OGLUM03G27860.1"/>
    <property type="gene ID" value="OGLUM03G27860"/>
</dbReference>
<dbReference type="STRING" id="40148.A0A0D9ZAX8"/>
<feature type="compositionally biased region" description="Low complexity" evidence="6">
    <location>
        <begin position="1"/>
        <end position="12"/>
    </location>
</feature>
<dbReference type="InterPro" id="IPR019371">
    <property type="entry name" value="KxDL_dom"/>
</dbReference>
<comment type="subcellular location">
    <subcellularLocation>
        <location evidence="1">Membrane</location>
        <topology evidence="1">Multi-pass membrane protein</topology>
    </subcellularLocation>
</comment>
<evidence type="ECO:0000256" key="4">
    <source>
        <dbReference type="ARBA" id="ARBA00022989"/>
    </source>
</evidence>
<protein>
    <recommendedName>
        <fullName evidence="12">PIG-P domain-containing protein</fullName>
    </recommendedName>
</protein>
<dbReference type="eggNOG" id="KOG2257">
    <property type="taxonomic scope" value="Eukaryota"/>
</dbReference>
<feature type="transmembrane region" description="Helical" evidence="7">
    <location>
        <begin position="143"/>
        <end position="162"/>
    </location>
</feature>
<dbReference type="Pfam" id="PF08510">
    <property type="entry name" value="PIG-P"/>
    <property type="match status" value="1"/>
</dbReference>
<reference evidence="10" key="2">
    <citation type="submission" date="2018-05" db="EMBL/GenBank/DDBJ databases">
        <title>OgluRS3 (Oryza glumaepatula Reference Sequence Version 3).</title>
        <authorList>
            <person name="Zhang J."/>
            <person name="Kudrna D."/>
            <person name="Lee S."/>
            <person name="Talag J."/>
            <person name="Welchert J."/>
            <person name="Wing R.A."/>
        </authorList>
    </citation>
    <scope>NUCLEOTIDE SEQUENCE [LARGE SCALE GENOMIC DNA]</scope>
</reference>
<dbReference type="Proteomes" id="UP000026961">
    <property type="component" value="Chromosome 3"/>
</dbReference>
<comment type="similarity">
    <text evidence="2">Belongs to the KXD1 family.</text>
</comment>
<evidence type="ECO:0000256" key="1">
    <source>
        <dbReference type="ARBA" id="ARBA00004141"/>
    </source>
</evidence>
<reference evidence="10" key="1">
    <citation type="submission" date="2015-04" db="UniProtKB">
        <authorList>
            <consortium name="EnsemblPlants"/>
        </authorList>
    </citation>
    <scope>IDENTIFICATION</scope>
</reference>
<keyword evidence="3 7" id="KW-0812">Transmembrane</keyword>
<feature type="region of interest" description="Disordered" evidence="6">
    <location>
        <begin position="117"/>
        <end position="136"/>
    </location>
</feature>
<evidence type="ECO:0000259" key="9">
    <source>
        <dbReference type="Pfam" id="PF10241"/>
    </source>
</evidence>
<dbReference type="Gramene" id="OGLUM03G27860.1">
    <property type="protein sequence ID" value="OGLUM03G27860.1"/>
    <property type="gene ID" value="OGLUM03G27860"/>
</dbReference>
<name>A0A0D9ZAX8_9ORYZ</name>
<feature type="transmembrane region" description="Helical" evidence="7">
    <location>
        <begin position="182"/>
        <end position="205"/>
    </location>
</feature>
<dbReference type="eggNOG" id="KOG3443">
    <property type="taxonomic scope" value="Eukaryota"/>
</dbReference>